<organism evidence="1 2">
    <name type="scientific">Macroventuria anomochaeta</name>
    <dbReference type="NCBI Taxonomy" id="301207"/>
    <lineage>
        <taxon>Eukaryota</taxon>
        <taxon>Fungi</taxon>
        <taxon>Dikarya</taxon>
        <taxon>Ascomycota</taxon>
        <taxon>Pezizomycotina</taxon>
        <taxon>Dothideomycetes</taxon>
        <taxon>Pleosporomycetidae</taxon>
        <taxon>Pleosporales</taxon>
        <taxon>Pleosporineae</taxon>
        <taxon>Didymellaceae</taxon>
        <taxon>Macroventuria</taxon>
    </lineage>
</organism>
<dbReference type="Proteomes" id="UP000799754">
    <property type="component" value="Unassembled WGS sequence"/>
</dbReference>
<comment type="caution">
    <text evidence="1">The sequence shown here is derived from an EMBL/GenBank/DDBJ whole genome shotgun (WGS) entry which is preliminary data.</text>
</comment>
<evidence type="ECO:0000313" key="2">
    <source>
        <dbReference type="Proteomes" id="UP000799754"/>
    </source>
</evidence>
<proteinExistence type="predicted"/>
<evidence type="ECO:0000313" key="1">
    <source>
        <dbReference type="EMBL" id="KAF2627531.1"/>
    </source>
</evidence>
<name>A0ACB6RZS8_9PLEO</name>
<sequence>MIRCEKISPYHQGRVLLRALLFCNDASSRADNVLKPKRRTMRIKFDLTPISAHCMHMHCNVKNTKTRIEGLRHWMLCMVVPDLPQIYVLSLMQIIIEGMSISPLW</sequence>
<dbReference type="EMBL" id="MU006716">
    <property type="protein sequence ID" value="KAF2627531.1"/>
    <property type="molecule type" value="Genomic_DNA"/>
</dbReference>
<keyword evidence="2" id="KW-1185">Reference proteome</keyword>
<accession>A0ACB6RZS8</accession>
<protein>
    <submittedName>
        <fullName evidence="1">Uncharacterized protein</fullName>
    </submittedName>
</protein>
<gene>
    <name evidence="1" type="ORF">BU25DRAFT_49710</name>
</gene>
<reference evidence="1" key="1">
    <citation type="journal article" date="2020" name="Stud. Mycol.">
        <title>101 Dothideomycetes genomes: a test case for predicting lifestyles and emergence of pathogens.</title>
        <authorList>
            <person name="Haridas S."/>
            <person name="Albert R."/>
            <person name="Binder M."/>
            <person name="Bloem J."/>
            <person name="Labutti K."/>
            <person name="Salamov A."/>
            <person name="Andreopoulos B."/>
            <person name="Baker S."/>
            <person name="Barry K."/>
            <person name="Bills G."/>
            <person name="Bluhm B."/>
            <person name="Cannon C."/>
            <person name="Castanera R."/>
            <person name="Culley D."/>
            <person name="Daum C."/>
            <person name="Ezra D."/>
            <person name="Gonzalez J."/>
            <person name="Henrissat B."/>
            <person name="Kuo A."/>
            <person name="Liang C."/>
            <person name="Lipzen A."/>
            <person name="Lutzoni F."/>
            <person name="Magnuson J."/>
            <person name="Mondo S."/>
            <person name="Nolan M."/>
            <person name="Ohm R."/>
            <person name="Pangilinan J."/>
            <person name="Park H.-J."/>
            <person name="Ramirez L."/>
            <person name="Alfaro M."/>
            <person name="Sun H."/>
            <person name="Tritt A."/>
            <person name="Yoshinaga Y."/>
            <person name="Zwiers L.-H."/>
            <person name="Turgeon B."/>
            <person name="Goodwin S."/>
            <person name="Spatafora J."/>
            <person name="Crous P."/>
            <person name="Grigoriev I."/>
        </authorList>
    </citation>
    <scope>NUCLEOTIDE SEQUENCE</scope>
    <source>
        <strain evidence="1">CBS 525.71</strain>
    </source>
</reference>